<organism evidence="2 3">
    <name type="scientific">Paramuricea clavata</name>
    <name type="common">Red gorgonian</name>
    <name type="synonym">Violescent sea-whip</name>
    <dbReference type="NCBI Taxonomy" id="317549"/>
    <lineage>
        <taxon>Eukaryota</taxon>
        <taxon>Metazoa</taxon>
        <taxon>Cnidaria</taxon>
        <taxon>Anthozoa</taxon>
        <taxon>Octocorallia</taxon>
        <taxon>Malacalcyonacea</taxon>
        <taxon>Plexauridae</taxon>
        <taxon>Paramuricea</taxon>
    </lineage>
</organism>
<dbReference type="InterPro" id="IPR003779">
    <property type="entry name" value="CMD-like"/>
</dbReference>
<dbReference type="GO" id="GO:0051920">
    <property type="term" value="F:peroxiredoxin activity"/>
    <property type="evidence" value="ECO:0007669"/>
    <property type="project" value="InterPro"/>
</dbReference>
<dbReference type="NCBIfam" id="TIGR00778">
    <property type="entry name" value="ahpD_dom"/>
    <property type="match status" value="1"/>
</dbReference>
<feature type="domain" description="Carboxymuconolactone decarboxylase-like" evidence="1">
    <location>
        <begin position="76"/>
        <end position="133"/>
    </location>
</feature>
<evidence type="ECO:0000313" key="3">
    <source>
        <dbReference type="Proteomes" id="UP001152795"/>
    </source>
</evidence>
<evidence type="ECO:0000313" key="2">
    <source>
        <dbReference type="EMBL" id="CAB3988708.1"/>
    </source>
</evidence>
<dbReference type="Pfam" id="PF02627">
    <property type="entry name" value="CMD"/>
    <property type="match status" value="1"/>
</dbReference>
<dbReference type="NCBIfam" id="TIGR01926">
    <property type="entry name" value="peroxid_rel"/>
    <property type="match status" value="1"/>
</dbReference>
<dbReference type="PANTHER" id="PTHR35446">
    <property type="entry name" value="SI:CH211-175M2.5"/>
    <property type="match status" value="1"/>
</dbReference>
<sequence>MSSIRTLFAAKRMFNFTNMRHLTARIGPKTRDMSTISRFPVPERSSLPEDIQQVMNETEEKANFVPNVFKALAHRPEELRAFLHYYDVVMTNESGLTKAEKELIVVATSAANNCTYCVVAHGAIHRIFSKQPLIADQAATNWECAEISDREKAILKFAMKMGRAEPVKESDFEELEANGLSKEDAWDIGAVASLFALSNRMAHLMNCRPNEEFYVMGREKREKKDN</sequence>
<dbReference type="Proteomes" id="UP001152795">
    <property type="component" value="Unassembled WGS sequence"/>
</dbReference>
<dbReference type="AlphaFoldDB" id="A0A7D9DQC8"/>
<evidence type="ECO:0000259" key="1">
    <source>
        <dbReference type="Pfam" id="PF02627"/>
    </source>
</evidence>
<dbReference type="PANTHER" id="PTHR35446:SF2">
    <property type="entry name" value="CARBOXYMUCONOLACTONE DECARBOXYLASE-LIKE DOMAIN-CONTAINING PROTEIN"/>
    <property type="match status" value="1"/>
</dbReference>
<name>A0A7D9DQC8_PARCT</name>
<comment type="caution">
    <text evidence="2">The sequence shown here is derived from an EMBL/GenBank/DDBJ whole genome shotgun (WGS) entry which is preliminary data.</text>
</comment>
<dbReference type="Gene3D" id="1.20.5.810">
    <property type="entry name" value="AhpD-like"/>
    <property type="match status" value="1"/>
</dbReference>
<dbReference type="SUPFAM" id="SSF69118">
    <property type="entry name" value="AhpD-like"/>
    <property type="match status" value="1"/>
</dbReference>
<dbReference type="OrthoDB" id="10040445at2759"/>
<reference evidence="2" key="1">
    <citation type="submission" date="2020-04" db="EMBL/GenBank/DDBJ databases">
        <authorList>
            <person name="Alioto T."/>
            <person name="Alioto T."/>
            <person name="Gomez Garrido J."/>
        </authorList>
    </citation>
    <scope>NUCLEOTIDE SEQUENCE</scope>
    <source>
        <strain evidence="2">A484AB</strain>
    </source>
</reference>
<dbReference type="InterPro" id="IPR004675">
    <property type="entry name" value="AhpD_core"/>
</dbReference>
<dbReference type="InterPro" id="IPR029032">
    <property type="entry name" value="AhpD-like"/>
</dbReference>
<keyword evidence="3" id="KW-1185">Reference proteome</keyword>
<accession>A0A7D9DQC8</accession>
<dbReference type="InterPro" id="IPR010195">
    <property type="entry name" value="Uncharacterised_peroxidase-rel"/>
</dbReference>
<dbReference type="Gene3D" id="1.20.1290.10">
    <property type="entry name" value="AhpD-like"/>
    <property type="match status" value="1"/>
</dbReference>
<proteinExistence type="predicted"/>
<dbReference type="EMBL" id="CACRXK020001367">
    <property type="protein sequence ID" value="CAB3988708.1"/>
    <property type="molecule type" value="Genomic_DNA"/>
</dbReference>
<protein>
    <submittedName>
        <fullName evidence="2">Uncharacterized protein LOC106153931</fullName>
    </submittedName>
</protein>
<gene>
    <name evidence="2" type="ORF">PACLA_8A067407</name>
</gene>